<organism evidence="2 3">
    <name type="scientific">Candidatus Kaiserbacteria bacterium RIFCSPLOWO2_01_FULL_50_24</name>
    <dbReference type="NCBI Taxonomy" id="1798507"/>
    <lineage>
        <taxon>Bacteria</taxon>
        <taxon>Candidatus Kaiseribacteriota</taxon>
    </lineage>
</organism>
<feature type="transmembrane region" description="Helical" evidence="1">
    <location>
        <begin position="94"/>
        <end position="116"/>
    </location>
</feature>
<dbReference type="STRING" id="1798507.A3A34_01065"/>
<dbReference type="Proteomes" id="UP000178587">
    <property type="component" value="Unassembled WGS sequence"/>
</dbReference>
<dbReference type="EMBL" id="MFLU01000017">
    <property type="protein sequence ID" value="OGG73516.1"/>
    <property type="molecule type" value="Genomic_DNA"/>
</dbReference>
<gene>
    <name evidence="2" type="ORF">A3A34_01065</name>
</gene>
<dbReference type="AlphaFoldDB" id="A0A1F6EIP7"/>
<evidence type="ECO:0000313" key="3">
    <source>
        <dbReference type="Proteomes" id="UP000178587"/>
    </source>
</evidence>
<keyword evidence="1" id="KW-1133">Transmembrane helix</keyword>
<proteinExistence type="predicted"/>
<comment type="caution">
    <text evidence="2">The sequence shown here is derived from an EMBL/GenBank/DDBJ whole genome shotgun (WGS) entry which is preliminary data.</text>
</comment>
<keyword evidence="1" id="KW-0472">Membrane</keyword>
<accession>A0A1F6EIP7</accession>
<evidence type="ECO:0000313" key="2">
    <source>
        <dbReference type="EMBL" id="OGG73516.1"/>
    </source>
</evidence>
<evidence type="ECO:0000256" key="1">
    <source>
        <dbReference type="SAM" id="Phobius"/>
    </source>
</evidence>
<sequence>MKHALVLGLGFIVTPSIVGAQTLFQAAGVLNIFVGLMATAAIVTFAAGLGYYFARLGLESRKVGLYIMEWGVALVFVLIVLLALVRFVRLHIETVLAIVSFVVLISIIIALIHFAAAGKEKKEERGGSHG</sequence>
<reference evidence="2 3" key="1">
    <citation type="journal article" date="2016" name="Nat. Commun.">
        <title>Thousands of microbial genomes shed light on interconnected biogeochemical processes in an aquifer system.</title>
        <authorList>
            <person name="Anantharaman K."/>
            <person name="Brown C.T."/>
            <person name="Hug L.A."/>
            <person name="Sharon I."/>
            <person name="Castelle C.J."/>
            <person name="Probst A.J."/>
            <person name="Thomas B.C."/>
            <person name="Singh A."/>
            <person name="Wilkins M.J."/>
            <person name="Karaoz U."/>
            <person name="Brodie E.L."/>
            <person name="Williams K.H."/>
            <person name="Hubbard S.S."/>
            <person name="Banfield J.F."/>
        </authorList>
    </citation>
    <scope>NUCLEOTIDE SEQUENCE [LARGE SCALE GENOMIC DNA]</scope>
</reference>
<name>A0A1F6EIP7_9BACT</name>
<protein>
    <submittedName>
        <fullName evidence="2">Uncharacterized protein</fullName>
    </submittedName>
</protein>
<feature type="transmembrane region" description="Helical" evidence="1">
    <location>
        <begin position="30"/>
        <end position="54"/>
    </location>
</feature>
<keyword evidence="1" id="KW-0812">Transmembrane</keyword>
<feature type="transmembrane region" description="Helical" evidence="1">
    <location>
        <begin position="66"/>
        <end position="88"/>
    </location>
</feature>